<dbReference type="InterPro" id="IPR004870">
    <property type="entry name" value="Nucleoporin_Nup155"/>
</dbReference>
<dbReference type="InterPro" id="IPR014908">
    <property type="entry name" value="Nucleoporin_Nup133/Nup155_N"/>
</dbReference>
<comment type="subcellular location">
    <subcellularLocation>
        <location evidence="1">Nucleus</location>
    </subcellularLocation>
</comment>
<reference evidence="7 8" key="1">
    <citation type="submission" date="2012-05" db="EMBL/GenBank/DDBJ databases">
        <title>Recombination and specialization in a pathogen metapopulation.</title>
        <authorList>
            <person name="Gardiner A."/>
            <person name="Kemen E."/>
            <person name="Schultz-Larsen T."/>
            <person name="MacLean D."/>
            <person name="Van Oosterhout C."/>
            <person name="Jones J.D.G."/>
        </authorList>
    </citation>
    <scope>NUCLEOTIDE SEQUENCE [LARGE SCALE GENOMIC DNA]</scope>
    <source>
        <strain evidence="7 8">Ac Nc2</strain>
    </source>
</reference>
<dbReference type="Proteomes" id="UP000053237">
    <property type="component" value="Unassembled WGS sequence"/>
</dbReference>
<evidence type="ECO:0000256" key="4">
    <source>
        <dbReference type="ARBA" id="ARBA00023242"/>
    </source>
</evidence>
<dbReference type="Gene3D" id="1.20.120.1880">
    <property type="entry name" value="Nucleoporin, helical C-terminal domain"/>
    <property type="match status" value="1"/>
</dbReference>
<dbReference type="GO" id="GO:0000972">
    <property type="term" value="P:transcription-dependent tethering of RNA polymerase II gene DNA at nuclear periphery"/>
    <property type="evidence" value="ECO:0007669"/>
    <property type="project" value="TreeGrafter"/>
</dbReference>
<dbReference type="PANTHER" id="PTHR10350">
    <property type="entry name" value="NUCLEAR PORE COMPLEX PROTEIN NUP155"/>
    <property type="match status" value="1"/>
</dbReference>
<dbReference type="OrthoDB" id="338970at2759"/>
<dbReference type="InParanoid" id="A0A024GJK9"/>
<dbReference type="STRING" id="65357.A0A024GJK9"/>
<comment type="similarity">
    <text evidence="2">Belongs to the non-repetitive/WGA-negative nucleoporin family.</text>
</comment>
<dbReference type="InterPro" id="IPR042538">
    <property type="entry name" value="Nucleoporin_Nup155_C_3"/>
</dbReference>
<dbReference type="Gene3D" id="1.20.58.1780">
    <property type="match status" value="1"/>
</dbReference>
<evidence type="ECO:0000313" key="8">
    <source>
        <dbReference type="Proteomes" id="UP000053237"/>
    </source>
</evidence>
<keyword evidence="3" id="KW-0813">Transport</keyword>
<dbReference type="Pfam" id="PF08801">
    <property type="entry name" value="Nucleoporin_N"/>
    <property type="match status" value="1"/>
</dbReference>
<keyword evidence="8" id="KW-1185">Reference proteome</keyword>
<evidence type="ECO:0000259" key="5">
    <source>
        <dbReference type="Pfam" id="PF03177"/>
    </source>
</evidence>
<organism evidence="7 8">
    <name type="scientific">Albugo candida</name>
    <dbReference type="NCBI Taxonomy" id="65357"/>
    <lineage>
        <taxon>Eukaryota</taxon>
        <taxon>Sar</taxon>
        <taxon>Stramenopiles</taxon>
        <taxon>Oomycota</taxon>
        <taxon>Peronosporomycetes</taxon>
        <taxon>Albuginales</taxon>
        <taxon>Albuginaceae</taxon>
        <taxon>Albugo</taxon>
    </lineage>
</organism>
<dbReference type="InterPro" id="IPR007187">
    <property type="entry name" value="Nucleoporin_Nup133/Nup155_C"/>
</dbReference>
<proteinExistence type="inferred from homology"/>
<evidence type="ECO:0000256" key="2">
    <source>
        <dbReference type="ARBA" id="ARBA00007373"/>
    </source>
</evidence>
<dbReference type="GO" id="GO:0036228">
    <property type="term" value="P:protein localization to nuclear inner membrane"/>
    <property type="evidence" value="ECO:0007669"/>
    <property type="project" value="TreeGrafter"/>
</dbReference>
<evidence type="ECO:0000259" key="6">
    <source>
        <dbReference type="Pfam" id="PF08801"/>
    </source>
</evidence>
<dbReference type="GO" id="GO:0006606">
    <property type="term" value="P:protein import into nucleus"/>
    <property type="evidence" value="ECO:0007669"/>
    <property type="project" value="TreeGrafter"/>
</dbReference>
<keyword evidence="4" id="KW-0539">Nucleus</keyword>
<dbReference type="GO" id="GO:0017056">
    <property type="term" value="F:structural constituent of nuclear pore"/>
    <property type="evidence" value="ECO:0007669"/>
    <property type="project" value="InterPro"/>
</dbReference>
<dbReference type="PANTHER" id="PTHR10350:SF6">
    <property type="entry name" value="NUCLEAR PORE COMPLEX PROTEIN NUP155"/>
    <property type="match status" value="1"/>
</dbReference>
<gene>
    <name evidence="7" type="ORF">BN9_078920</name>
</gene>
<comment type="caution">
    <text evidence="7">The sequence shown here is derived from an EMBL/GenBank/DDBJ whole genome shotgun (WGS) entry which is preliminary data.</text>
</comment>
<dbReference type="GO" id="GO:0044611">
    <property type="term" value="C:nuclear pore inner ring"/>
    <property type="evidence" value="ECO:0007669"/>
    <property type="project" value="TreeGrafter"/>
</dbReference>
<dbReference type="InterPro" id="IPR042537">
    <property type="entry name" value="Nucleoporin_Nup155_C_2"/>
</dbReference>
<evidence type="ECO:0000256" key="1">
    <source>
        <dbReference type="ARBA" id="ARBA00004123"/>
    </source>
</evidence>
<feature type="domain" description="Nucleoporin Nup133/Nup155-like N-terminal" evidence="6">
    <location>
        <begin position="90"/>
        <end position="495"/>
    </location>
</feature>
<dbReference type="EMBL" id="CAIX01000145">
    <property type="protein sequence ID" value="CCI46937.1"/>
    <property type="molecule type" value="Genomic_DNA"/>
</dbReference>
<feature type="domain" description="Nucleoporin Nup133/Nup155-like C-terminal" evidence="5">
    <location>
        <begin position="746"/>
        <end position="1394"/>
    </location>
</feature>
<dbReference type="Gene3D" id="1.25.40.450">
    <property type="entry name" value="Nucleoporin, helical domain, N-terminal subdomain"/>
    <property type="match status" value="1"/>
</dbReference>
<accession>A0A024GJK9</accession>
<evidence type="ECO:0000313" key="7">
    <source>
        <dbReference type="EMBL" id="CCI46937.1"/>
    </source>
</evidence>
<dbReference type="Pfam" id="PF03177">
    <property type="entry name" value="Nucleoporin_C"/>
    <property type="match status" value="1"/>
</dbReference>
<dbReference type="GO" id="GO:0006405">
    <property type="term" value="P:RNA export from nucleus"/>
    <property type="evidence" value="ECO:0007669"/>
    <property type="project" value="TreeGrafter"/>
</dbReference>
<dbReference type="Gene3D" id="1.25.40.440">
    <property type="entry name" value="Nucleoporin, helical domain, central subdomain"/>
    <property type="match status" value="1"/>
</dbReference>
<evidence type="ECO:0000256" key="3">
    <source>
        <dbReference type="ARBA" id="ARBA00022448"/>
    </source>
</evidence>
<name>A0A024GJK9_9STRA</name>
<dbReference type="InterPro" id="IPR042533">
    <property type="entry name" value="Nucleoporin_Nup155_C_1"/>
</dbReference>
<sequence length="1610" mass="180957">MVANDGNAAVSLFGLESRADDDRLLTRPNELSQSRKRYEKALEKGLQNAKAQVDQFYQEDNKFPDLYDRLLNQTEPQNYFFEPYVTQWRPQIVKKGSLVTYPSVVASSIEETKTLTLSGLLEEISHAWTSVDNRLFVWNYRNLKQFAALEFDQAIVAVSLCESPASGIFTEKVQHLLVVATTVNISLVAVLFDPFVSPGSSAGSTSLALKLQRTKLGVSTDNCVVRSIVCTQHGRIFFGGSDGTLYELCYGPEGTSTPVKGLLPSFFTSSDATPRCSKVAHTTNYSNYLPSFLVGFAGSLDKIHQIALDSERNVLYVLHDQAHVEVFDLGHNAKDLKLVCSLNLLSAGTKYAREYRRTRVSCPDEKLFQKASTGDATTTDPVKFIYICPVPRNESLFITLLAVTSNGLRCYLTVYSKSTYIASALGSRADNEKASIVQNKRPTRLEMVYIRLPPPAVDVNDSPPYHTKEGMQPGFVPGKSPSQIHSAYYRDGVFLIANGGKDKQDQFIGIAYDAIATTLKSIHKPAIRESISLDNTLGKVIEIKGFGVNQRKISSVSSAAGSNDGISSGSKRSFDTMAKAGKSTSGNEVIIGEMTSQFSEPPRHFITLTNAGIQLYRKIRPLDQLHRVLLISKGSELKQVLAPFVRCFGETEVCSMLLAIACGVQSDSIEAYSSVSSDMTPSLANGVIDEYLHSAAIQGIFDCGLGLAKVRKASTARKSSANENEQPSFIASSARVILKSESEMSYYHDALILFLSRVMRPLWQNKDGKLSTDTSNNTWEMVYDINKLCEIREVLFQLRQLMENTGPFSVAVSSGAPSLEASAVQKSLGKNAHGSEAGETDISRVSQLSERFAETRSDDQLKQEKRYRMEQQSLYFQYRFVCRSIEVISLLDVLDKYKSTPSENLLTFNFGDLVASTEGVEVARAAIRTLMQSNENEQNAQLIQHLRAQCPSFFSVPDLWQYQGYKSLSSAKLSTAPSAQRKYLQEALSQFLKSCHMWNSEDGIEVLRNTCEDLIALHFYEGVVRLSLACARNFSSETKFDKTPIHSPFVVATGVSTREKTRLLKQNCFGPILLALQKLLPSTTSSASDMATSHRNWYSKKKPKNQTTMNELVCLDEESRRRYVDEILHLALASEDEDLHILLYSWLMEHGQTRTLLSIRTPYIEPFLQSQNRDLLIQLYMEQQKYLLAANVWWELAREDHTESTFDVDSDMNGMFTEQAQGLRDHELKIVDRALLERNPDISKRQYYISKTLACLKNMEQSGLNEDANSVDATREVLDIMDVLNLQARIFTSLNQSLTELEADVDFSLEENSAFTQEISRRRDDVTLLKYKMLSPTTLYNQFAVKYSMWAECLHIIRVCRSEESNTVEALWRKIIFDVIPRSSNDSQFNNWLAKMRQEARLTEISADVSTSFESGVWIGQVQCIVQRLGRILLNDDRRAAGDVGYTYTSNGMDRFLVFPVTFLLRELETLSSWYIRATQLSVSAATTLDIGAFNWVVRLFVDVGLPYQIILGNYEELYREQGNFSWGIHLMRSIKAAINMWRKHSIISGDRNEELSNLATCVPHLVEFCDDILTDLQAVPPDAGCEDVFVLLDDYRDLKRQLINFRNIS</sequence>
<protein>
    <submittedName>
        <fullName evidence="7">Uncharacterized protein</fullName>
    </submittedName>
</protein>